<dbReference type="RefSeq" id="WP_107523707.1">
    <property type="nucleotide sequence ID" value="NZ_PYZR01000177.1"/>
</dbReference>
<evidence type="ECO:0000259" key="2">
    <source>
        <dbReference type="Pfam" id="PF13038"/>
    </source>
</evidence>
<dbReference type="AlphaFoldDB" id="A0A2T4LPW1"/>
<proteinExistence type="predicted"/>
<dbReference type="EMBL" id="PYZR01000177">
    <property type="protein sequence ID" value="PTF63435.1"/>
    <property type="molecule type" value="Genomic_DNA"/>
</dbReference>
<organism evidence="3 4">
    <name type="scientific">Staphylococcus cohnii</name>
    <dbReference type="NCBI Taxonomy" id="29382"/>
    <lineage>
        <taxon>Bacteria</taxon>
        <taxon>Bacillati</taxon>
        <taxon>Bacillota</taxon>
        <taxon>Bacilli</taxon>
        <taxon>Bacillales</taxon>
        <taxon>Staphylococcaceae</taxon>
        <taxon>Staphylococcus</taxon>
        <taxon>Staphylococcus cohnii species complex</taxon>
    </lineage>
</organism>
<keyword evidence="1" id="KW-0812">Transmembrane</keyword>
<feature type="non-terminal residue" evidence="3">
    <location>
        <position position="1"/>
    </location>
</feature>
<keyword evidence="1" id="KW-1133">Transmembrane helix</keyword>
<dbReference type="InterPro" id="IPR025007">
    <property type="entry name" value="DUF3899"/>
</dbReference>
<feature type="domain" description="DUF3899" evidence="2">
    <location>
        <begin position="1"/>
        <end position="90"/>
    </location>
</feature>
<keyword evidence="1" id="KW-0472">Membrane</keyword>
<sequence>INTLFYVSMLLAIVFFIILIVQEGILDPTSFGFRRLKYQLTKKKHRSAFENDEFFKPTQPKKDVYIVSSWVKIAFLCNLIYVIISIFISFAI</sequence>
<feature type="transmembrane region" description="Helical" evidence="1">
    <location>
        <begin position="70"/>
        <end position="91"/>
    </location>
</feature>
<evidence type="ECO:0000313" key="4">
    <source>
        <dbReference type="Proteomes" id="UP000241208"/>
    </source>
</evidence>
<protein>
    <submittedName>
        <fullName evidence="3">DUF3899 domain-containing protein</fullName>
    </submittedName>
</protein>
<evidence type="ECO:0000256" key="1">
    <source>
        <dbReference type="SAM" id="Phobius"/>
    </source>
</evidence>
<dbReference type="STRING" id="29382.BZ166_00890"/>
<feature type="transmembrane region" description="Helical" evidence="1">
    <location>
        <begin position="6"/>
        <end position="26"/>
    </location>
</feature>
<accession>A0A2T4LPW1</accession>
<dbReference type="Pfam" id="PF13038">
    <property type="entry name" value="DUF3899"/>
    <property type="match status" value="1"/>
</dbReference>
<reference evidence="3 4" key="1">
    <citation type="journal article" date="2016" name="Front. Microbiol.">
        <title>Comprehensive Phylogenetic Analysis of Bovine Non-aureus Staphylococci Species Based on Whole-Genome Sequencing.</title>
        <authorList>
            <person name="Naushad S."/>
            <person name="Barkema H.W."/>
            <person name="Luby C."/>
            <person name="Condas L.A."/>
            <person name="Nobrega D.B."/>
            <person name="Carson D.A."/>
            <person name="De Buck J."/>
        </authorList>
    </citation>
    <scope>NUCLEOTIDE SEQUENCE [LARGE SCALE GENOMIC DNA]</scope>
    <source>
        <strain evidence="3 4">SNUC 3829</strain>
    </source>
</reference>
<name>A0A2T4LPW1_9STAP</name>
<dbReference type="Proteomes" id="UP000241208">
    <property type="component" value="Unassembled WGS sequence"/>
</dbReference>
<gene>
    <name evidence="3" type="ORF">BUY34_11500</name>
</gene>
<evidence type="ECO:0000313" key="3">
    <source>
        <dbReference type="EMBL" id="PTF63435.1"/>
    </source>
</evidence>
<comment type="caution">
    <text evidence="3">The sequence shown here is derived from an EMBL/GenBank/DDBJ whole genome shotgun (WGS) entry which is preliminary data.</text>
</comment>